<evidence type="ECO:0000313" key="2">
    <source>
        <dbReference type="Proteomes" id="UP001233673"/>
    </source>
</evidence>
<evidence type="ECO:0000313" key="1">
    <source>
        <dbReference type="EMBL" id="MDP5182140.1"/>
    </source>
</evidence>
<name>A0ABT9IAK2_9ACTN</name>
<keyword evidence="2" id="KW-1185">Reference proteome</keyword>
<dbReference type="Proteomes" id="UP001233673">
    <property type="component" value="Unassembled WGS sequence"/>
</dbReference>
<reference evidence="2" key="1">
    <citation type="submission" date="2023-05" db="EMBL/GenBank/DDBJ databases">
        <title>Draft genome of Pseudofrankia sp. BMG5.37.</title>
        <authorList>
            <person name="Gtari M."/>
            <person name="Ghodhbane F."/>
            <person name="Sbissi I."/>
        </authorList>
    </citation>
    <scope>NUCLEOTIDE SEQUENCE [LARGE SCALE GENOMIC DNA]</scope>
    <source>
        <strain evidence="2">BMG 814</strain>
    </source>
</reference>
<organism evidence="1 2">
    <name type="scientific">Blastococcus carthaginiensis</name>
    <dbReference type="NCBI Taxonomy" id="3050034"/>
    <lineage>
        <taxon>Bacteria</taxon>
        <taxon>Bacillati</taxon>
        <taxon>Actinomycetota</taxon>
        <taxon>Actinomycetes</taxon>
        <taxon>Geodermatophilales</taxon>
        <taxon>Geodermatophilaceae</taxon>
        <taxon>Blastococcus</taxon>
    </lineage>
</organism>
<proteinExistence type="predicted"/>
<sequence>MTTIKLGGKLPKSEDRNGLHELYRDFVRDPHRSHVLVVVVDTAKVINDIENYDTIPQLRILAVEPISGDDAGTLRAILQRHHADRTGNLELPAEWESVLADMATPRLPGTEPRR</sequence>
<gene>
    <name evidence="1" type="ORF">QOZ88_05785</name>
</gene>
<dbReference type="EMBL" id="JASNFN010000004">
    <property type="protein sequence ID" value="MDP5182140.1"/>
    <property type="molecule type" value="Genomic_DNA"/>
</dbReference>
<dbReference type="RefSeq" id="WP_305998842.1">
    <property type="nucleotide sequence ID" value="NZ_JASNFN010000004.1"/>
</dbReference>
<comment type="caution">
    <text evidence="1">The sequence shown here is derived from an EMBL/GenBank/DDBJ whole genome shotgun (WGS) entry which is preliminary data.</text>
</comment>
<protein>
    <submittedName>
        <fullName evidence="1">Uncharacterized protein</fullName>
    </submittedName>
</protein>
<accession>A0ABT9IAK2</accession>